<accession>A0A6J2PY11</accession>
<feature type="signal peptide" evidence="4">
    <location>
        <begin position="1"/>
        <end position="19"/>
    </location>
</feature>
<feature type="domain" description="C-type lectin" evidence="5">
    <location>
        <begin position="99"/>
        <end position="202"/>
    </location>
</feature>
<dbReference type="Gene3D" id="3.10.100.10">
    <property type="entry name" value="Mannose-Binding Protein A, subunit A"/>
    <property type="match status" value="1"/>
</dbReference>
<dbReference type="InParanoid" id="A0A6J2PY11"/>
<feature type="chain" id="PRO_5027072363" evidence="4">
    <location>
        <begin position="20"/>
        <end position="217"/>
    </location>
</feature>
<dbReference type="Gene3D" id="1.20.5.320">
    <property type="entry name" value="6-Phosphogluconate Dehydrogenase, domain 3"/>
    <property type="match status" value="1"/>
</dbReference>
<dbReference type="GO" id="GO:0030246">
    <property type="term" value="F:carbohydrate binding"/>
    <property type="evidence" value="ECO:0007669"/>
    <property type="project" value="UniProtKB-KW"/>
</dbReference>
<dbReference type="PANTHER" id="PTHR24024">
    <property type="entry name" value="PULMONARY SURFACTANT-ASSOCIATED PROTEIN A"/>
    <property type="match status" value="1"/>
</dbReference>
<keyword evidence="1" id="KW-0430">Lectin</keyword>
<sequence>MRMLVVFCILYLMTPTGYSQLQRPNSEEIYHGPRAIERTEIPGPRGPPGLPGFPGPRGRTGNPGAVVFCGQSVSDKELGTIKNRFAKLELVINYDFVRRVGQKYFVSYKKRDSFSRAVQFCSQQGLELALPQNEEENNILTQFFGEDLTTAWINVNNKKADGNFEVDMKNQPLTFTKWGEGQPDKSIQDTGCTMLTENGVWRVTYDCSLNAYIICQI</sequence>
<dbReference type="InterPro" id="IPR001304">
    <property type="entry name" value="C-type_lectin-like"/>
</dbReference>
<proteinExistence type="predicted"/>
<evidence type="ECO:0000313" key="7">
    <source>
        <dbReference type="RefSeq" id="XP_029290359.1"/>
    </source>
</evidence>
<dbReference type="KEGG" id="cgob:115010089"/>
<dbReference type="OrthoDB" id="10255512at2759"/>
<keyword evidence="4" id="KW-0732">Signal</keyword>
<feature type="region of interest" description="Disordered" evidence="3">
    <location>
        <begin position="36"/>
        <end position="57"/>
    </location>
</feature>
<evidence type="ECO:0000256" key="4">
    <source>
        <dbReference type="SAM" id="SignalP"/>
    </source>
</evidence>
<evidence type="ECO:0000256" key="2">
    <source>
        <dbReference type="ARBA" id="ARBA00023119"/>
    </source>
</evidence>
<feature type="compositionally biased region" description="Pro residues" evidence="3">
    <location>
        <begin position="44"/>
        <end position="54"/>
    </location>
</feature>
<protein>
    <submittedName>
        <fullName evidence="7">Mannose-binding protein C-like</fullName>
    </submittedName>
</protein>
<dbReference type="InterPro" id="IPR016187">
    <property type="entry name" value="CTDL_fold"/>
</dbReference>
<dbReference type="Proteomes" id="UP000504630">
    <property type="component" value="Chromosome 6"/>
</dbReference>
<dbReference type="GeneID" id="115010089"/>
<dbReference type="RefSeq" id="XP_029290359.1">
    <property type="nucleotide sequence ID" value="XM_029434499.1"/>
</dbReference>
<reference evidence="7" key="1">
    <citation type="submission" date="2025-08" db="UniProtKB">
        <authorList>
            <consortium name="RefSeq"/>
        </authorList>
    </citation>
    <scope>IDENTIFICATION</scope>
</reference>
<dbReference type="InterPro" id="IPR016186">
    <property type="entry name" value="C-type_lectin-like/link_sf"/>
</dbReference>
<gene>
    <name evidence="7" type="primary">LOC115010089</name>
</gene>
<dbReference type="GO" id="GO:0005615">
    <property type="term" value="C:extracellular space"/>
    <property type="evidence" value="ECO:0007669"/>
    <property type="project" value="TreeGrafter"/>
</dbReference>
<evidence type="ECO:0000259" key="5">
    <source>
        <dbReference type="PROSITE" id="PS50041"/>
    </source>
</evidence>
<evidence type="ECO:0000256" key="1">
    <source>
        <dbReference type="ARBA" id="ARBA00022734"/>
    </source>
</evidence>
<organism evidence="6 7">
    <name type="scientific">Cottoperca gobio</name>
    <name type="common">Frogmouth</name>
    <name type="synonym">Aphritis gobio</name>
    <dbReference type="NCBI Taxonomy" id="56716"/>
    <lineage>
        <taxon>Eukaryota</taxon>
        <taxon>Metazoa</taxon>
        <taxon>Chordata</taxon>
        <taxon>Craniata</taxon>
        <taxon>Vertebrata</taxon>
        <taxon>Euteleostomi</taxon>
        <taxon>Actinopterygii</taxon>
        <taxon>Neopterygii</taxon>
        <taxon>Teleostei</taxon>
        <taxon>Neoteleostei</taxon>
        <taxon>Acanthomorphata</taxon>
        <taxon>Eupercaria</taxon>
        <taxon>Perciformes</taxon>
        <taxon>Notothenioidei</taxon>
        <taxon>Bovichtidae</taxon>
        <taxon>Cottoperca</taxon>
    </lineage>
</organism>
<dbReference type="SMART" id="SM00034">
    <property type="entry name" value="CLECT"/>
    <property type="match status" value="1"/>
</dbReference>
<dbReference type="AlphaFoldDB" id="A0A6J2PY11"/>
<dbReference type="SUPFAM" id="SSF56436">
    <property type="entry name" value="C-type lectin-like"/>
    <property type="match status" value="1"/>
</dbReference>
<evidence type="ECO:0000256" key="3">
    <source>
        <dbReference type="SAM" id="MobiDB-lite"/>
    </source>
</evidence>
<dbReference type="FunFam" id="3.10.100.10:FF:000125">
    <property type="entry name" value="Mannan-binding lectin H3"/>
    <property type="match status" value="1"/>
</dbReference>
<keyword evidence="2" id="KW-0176">Collagen</keyword>
<dbReference type="GO" id="GO:0005771">
    <property type="term" value="C:multivesicular body"/>
    <property type="evidence" value="ECO:0007669"/>
    <property type="project" value="TreeGrafter"/>
</dbReference>
<dbReference type="GO" id="GO:0005581">
    <property type="term" value="C:collagen trimer"/>
    <property type="evidence" value="ECO:0007669"/>
    <property type="project" value="UniProtKB-KW"/>
</dbReference>
<dbReference type="PROSITE" id="PS50041">
    <property type="entry name" value="C_TYPE_LECTIN_2"/>
    <property type="match status" value="1"/>
</dbReference>
<dbReference type="InterPro" id="IPR051077">
    <property type="entry name" value="Ca-dependent_lectin"/>
</dbReference>
<name>A0A6J2PY11_COTGO</name>
<evidence type="ECO:0000313" key="6">
    <source>
        <dbReference type="Proteomes" id="UP000504630"/>
    </source>
</evidence>
<keyword evidence="6" id="KW-1185">Reference proteome</keyword>
<dbReference type="Pfam" id="PF00059">
    <property type="entry name" value="Lectin_C"/>
    <property type="match status" value="1"/>
</dbReference>
<dbReference type="PANTHER" id="PTHR24024:SF15">
    <property type="entry name" value="PULMONARY SURFACTANT-ASSOCIATED PROTEIN D"/>
    <property type="match status" value="1"/>
</dbReference>